<dbReference type="PANTHER" id="PTHR24320">
    <property type="entry name" value="RETINOL DEHYDROGENASE"/>
    <property type="match status" value="1"/>
</dbReference>
<dbReference type="Gene3D" id="3.40.50.720">
    <property type="entry name" value="NAD(P)-binding Rossmann-like Domain"/>
    <property type="match status" value="1"/>
</dbReference>
<gene>
    <name evidence="5" type="ORF">Pfra01_000373500</name>
</gene>
<dbReference type="CDD" id="cd05327">
    <property type="entry name" value="retinol-DH_like_SDR_c_like"/>
    <property type="match status" value="1"/>
</dbReference>
<dbReference type="InterPro" id="IPR002347">
    <property type="entry name" value="SDR_fam"/>
</dbReference>
<dbReference type="OrthoDB" id="157221at2759"/>
<feature type="domain" description="Ketoreductase" evidence="4">
    <location>
        <begin position="29"/>
        <end position="180"/>
    </location>
</feature>
<dbReference type="Pfam" id="PF00106">
    <property type="entry name" value="adh_short"/>
    <property type="match status" value="1"/>
</dbReference>
<dbReference type="AlphaFoldDB" id="A0A9W6U1T4"/>
<accession>A0A9W6U1T4</accession>
<reference evidence="5" key="1">
    <citation type="submission" date="2023-04" db="EMBL/GenBank/DDBJ databases">
        <title>Phytophthora fragariaefolia NBRC 109709.</title>
        <authorList>
            <person name="Ichikawa N."/>
            <person name="Sato H."/>
            <person name="Tonouchi N."/>
        </authorList>
    </citation>
    <scope>NUCLEOTIDE SEQUENCE</scope>
    <source>
        <strain evidence="5">NBRC 109709</strain>
    </source>
</reference>
<keyword evidence="6" id="KW-1185">Reference proteome</keyword>
<proteinExistence type="inferred from homology"/>
<dbReference type="SMART" id="SM00822">
    <property type="entry name" value="PKS_KR"/>
    <property type="match status" value="1"/>
</dbReference>
<comment type="similarity">
    <text evidence="1 3">Belongs to the short-chain dehydrogenases/reductases (SDR) family.</text>
</comment>
<dbReference type="InterPro" id="IPR057326">
    <property type="entry name" value="KR_dom"/>
</dbReference>
<evidence type="ECO:0000256" key="3">
    <source>
        <dbReference type="RuleBase" id="RU000363"/>
    </source>
</evidence>
<dbReference type="SUPFAM" id="SSF51735">
    <property type="entry name" value="NAD(P)-binding Rossmann-fold domains"/>
    <property type="match status" value="1"/>
</dbReference>
<name>A0A9W6U1T4_9STRA</name>
<organism evidence="5 6">
    <name type="scientific">Phytophthora fragariaefolia</name>
    <dbReference type="NCBI Taxonomy" id="1490495"/>
    <lineage>
        <taxon>Eukaryota</taxon>
        <taxon>Sar</taxon>
        <taxon>Stramenopiles</taxon>
        <taxon>Oomycota</taxon>
        <taxon>Peronosporomycetes</taxon>
        <taxon>Peronosporales</taxon>
        <taxon>Peronosporaceae</taxon>
        <taxon>Phytophthora</taxon>
    </lineage>
</organism>
<dbReference type="PRINTS" id="PR00081">
    <property type="entry name" value="GDHRDH"/>
</dbReference>
<evidence type="ECO:0000313" key="6">
    <source>
        <dbReference type="Proteomes" id="UP001165121"/>
    </source>
</evidence>
<evidence type="ECO:0000259" key="4">
    <source>
        <dbReference type="SMART" id="SM00822"/>
    </source>
</evidence>
<dbReference type="Proteomes" id="UP001165121">
    <property type="component" value="Unassembled WGS sequence"/>
</dbReference>
<evidence type="ECO:0000313" key="5">
    <source>
        <dbReference type="EMBL" id="GMF23519.1"/>
    </source>
</evidence>
<protein>
    <submittedName>
        <fullName evidence="5">Unnamed protein product</fullName>
    </submittedName>
</protein>
<keyword evidence="2" id="KW-0560">Oxidoreductase</keyword>
<dbReference type="NCBIfam" id="NF004846">
    <property type="entry name" value="PRK06197.1"/>
    <property type="match status" value="1"/>
</dbReference>
<sequence length="475" mass="52097">MSDVNARAPVPDNWDASHIASHIPSQKGRVAIVTGANSGIGYETALELARKGAHVVLACRNEQRGREAEAKLRATLAATPEAGSVQFVTLDLGDLASVKQFSDDFTRRHARLDLLINNAGVMGGAYATTVDGYERQFATNHLGHFALTAQLFPLLKASAPSRVVNVSSMVHRAAPTWNEDDIMVTCADKYREMDNYGVTKLSNILFTKELARRIKAAGVQGVTSVACHPGITATSLATVSAASSDSWLWWMVYKVTDWSPRQSCPMGALPTLYAATGSDVEGGDFFGPKHLKTFGYPVREDPSELSKSESGAKKLWTLSERLTKLSFDIKNSSAIVVTWQRTVPVPTSTLSEIAFLTFFSSLPCGKTSKTLLRKCLMQWGFRHKEVRLLSHKPRYRLHQDVGAVPQRSCLDQQLGTKVASDILSVLAFGSGAGSVGVVLVDFADLRSVERFCEEWKKVARSVELADQQHWKDFYK</sequence>
<dbReference type="InterPro" id="IPR036291">
    <property type="entry name" value="NAD(P)-bd_dom_sf"/>
</dbReference>
<dbReference type="EMBL" id="BSXT01000290">
    <property type="protein sequence ID" value="GMF23519.1"/>
    <property type="molecule type" value="Genomic_DNA"/>
</dbReference>
<comment type="caution">
    <text evidence="5">The sequence shown here is derived from an EMBL/GenBank/DDBJ whole genome shotgun (WGS) entry which is preliminary data.</text>
</comment>
<dbReference type="GO" id="GO:0016491">
    <property type="term" value="F:oxidoreductase activity"/>
    <property type="evidence" value="ECO:0007669"/>
    <property type="project" value="UniProtKB-KW"/>
</dbReference>
<evidence type="ECO:0000256" key="1">
    <source>
        <dbReference type="ARBA" id="ARBA00006484"/>
    </source>
</evidence>
<dbReference type="PRINTS" id="PR00080">
    <property type="entry name" value="SDRFAMILY"/>
</dbReference>
<dbReference type="PANTHER" id="PTHR24320:SF148">
    <property type="entry name" value="NAD(P)-BINDING ROSSMANN-FOLD SUPERFAMILY PROTEIN"/>
    <property type="match status" value="1"/>
</dbReference>
<evidence type="ECO:0000256" key="2">
    <source>
        <dbReference type="ARBA" id="ARBA00023002"/>
    </source>
</evidence>